<keyword evidence="12 19" id="KW-0472">Membrane</keyword>
<feature type="binding site" evidence="18">
    <location>
        <position position="352"/>
    </location>
    <ligand>
        <name>ATP</name>
        <dbReference type="ChEBI" id="CHEBI:30616"/>
    </ligand>
</feature>
<evidence type="ECO:0000256" key="17">
    <source>
        <dbReference type="ARBA" id="ARBA00048679"/>
    </source>
</evidence>
<keyword evidence="22" id="KW-1185">Reference proteome</keyword>
<dbReference type="PANTHER" id="PTHR46204">
    <property type="entry name" value="CHITIN ELICITOR RECEPTOR KINASE 1-RELATED"/>
    <property type="match status" value="1"/>
</dbReference>
<dbReference type="InterPro" id="IPR017441">
    <property type="entry name" value="Protein_kinase_ATP_BS"/>
</dbReference>
<dbReference type="Gene3D" id="1.10.510.10">
    <property type="entry name" value="Transferase(Phosphotransferase) domain 1"/>
    <property type="match status" value="1"/>
</dbReference>
<dbReference type="PROSITE" id="PS50011">
    <property type="entry name" value="PROTEIN_KINASE_DOM"/>
    <property type="match status" value="1"/>
</dbReference>
<evidence type="ECO:0000256" key="1">
    <source>
        <dbReference type="ARBA" id="ARBA00004162"/>
    </source>
</evidence>
<dbReference type="eggNOG" id="ENOG502QPX8">
    <property type="taxonomic scope" value="Eukaryota"/>
</dbReference>
<dbReference type="OrthoDB" id="4062651at2759"/>
<dbReference type="AlphaFoldDB" id="A0A1U7ZHK1"/>
<dbReference type="PROSITE" id="PS00108">
    <property type="entry name" value="PROTEIN_KINASE_ST"/>
    <property type="match status" value="1"/>
</dbReference>
<reference evidence="23" key="1">
    <citation type="submission" date="2025-08" db="UniProtKB">
        <authorList>
            <consortium name="RefSeq"/>
        </authorList>
    </citation>
    <scope>IDENTIFICATION</scope>
</reference>
<keyword evidence="13" id="KW-1015">Disulfide bond</keyword>
<dbReference type="InterPro" id="IPR018392">
    <property type="entry name" value="LysM"/>
</dbReference>
<dbReference type="InterPro" id="IPR011009">
    <property type="entry name" value="Kinase-like_dom_sf"/>
</dbReference>
<feature type="domain" description="Protein kinase" evidence="21">
    <location>
        <begin position="324"/>
        <end position="597"/>
    </location>
</feature>
<evidence type="ECO:0000256" key="11">
    <source>
        <dbReference type="ARBA" id="ARBA00022989"/>
    </source>
</evidence>
<gene>
    <name evidence="23" type="primary">LOC104594072</name>
</gene>
<evidence type="ECO:0000256" key="12">
    <source>
        <dbReference type="ARBA" id="ARBA00023136"/>
    </source>
</evidence>
<evidence type="ECO:0000256" key="14">
    <source>
        <dbReference type="ARBA" id="ARBA00023170"/>
    </source>
</evidence>
<comment type="catalytic activity">
    <reaction evidence="17">
        <text>L-seryl-[protein] + ATP = O-phospho-L-seryl-[protein] + ADP + H(+)</text>
        <dbReference type="Rhea" id="RHEA:17989"/>
        <dbReference type="Rhea" id="RHEA-COMP:9863"/>
        <dbReference type="Rhea" id="RHEA-COMP:11604"/>
        <dbReference type="ChEBI" id="CHEBI:15378"/>
        <dbReference type="ChEBI" id="CHEBI:29999"/>
        <dbReference type="ChEBI" id="CHEBI:30616"/>
        <dbReference type="ChEBI" id="CHEBI:83421"/>
        <dbReference type="ChEBI" id="CHEBI:456216"/>
        <dbReference type="EC" id="2.7.11.1"/>
    </reaction>
</comment>
<evidence type="ECO:0000256" key="15">
    <source>
        <dbReference type="ARBA" id="ARBA00023180"/>
    </source>
</evidence>
<evidence type="ECO:0000256" key="2">
    <source>
        <dbReference type="ARBA" id="ARBA00012513"/>
    </source>
</evidence>
<evidence type="ECO:0000313" key="22">
    <source>
        <dbReference type="Proteomes" id="UP000189703"/>
    </source>
</evidence>
<dbReference type="Proteomes" id="UP000189703">
    <property type="component" value="Unplaced"/>
</dbReference>
<proteinExistence type="predicted"/>
<dbReference type="InterPro" id="IPR001245">
    <property type="entry name" value="Ser-Thr/Tyr_kinase_cat_dom"/>
</dbReference>
<evidence type="ECO:0000256" key="6">
    <source>
        <dbReference type="ARBA" id="ARBA00022692"/>
    </source>
</evidence>
<dbReference type="InterPro" id="IPR057097">
    <property type="entry name" value="LysM_RLK3/10"/>
</dbReference>
<dbReference type="InterPro" id="IPR000719">
    <property type="entry name" value="Prot_kinase_dom"/>
</dbReference>
<dbReference type="FunFam" id="1.10.510.10:FF:000468">
    <property type="entry name" value="PTI1-like tyrosine-protein kinase 3"/>
    <property type="match status" value="1"/>
</dbReference>
<keyword evidence="9" id="KW-0418">Kinase</keyword>
<evidence type="ECO:0000256" key="8">
    <source>
        <dbReference type="ARBA" id="ARBA00022741"/>
    </source>
</evidence>
<evidence type="ECO:0000259" key="21">
    <source>
        <dbReference type="PROSITE" id="PS50011"/>
    </source>
</evidence>
<dbReference type="GeneID" id="104594072"/>
<evidence type="ECO:0000256" key="3">
    <source>
        <dbReference type="ARBA" id="ARBA00022475"/>
    </source>
</evidence>
<comment type="catalytic activity">
    <reaction evidence="16">
        <text>L-threonyl-[protein] + ATP = O-phospho-L-threonyl-[protein] + ADP + H(+)</text>
        <dbReference type="Rhea" id="RHEA:46608"/>
        <dbReference type="Rhea" id="RHEA-COMP:11060"/>
        <dbReference type="Rhea" id="RHEA-COMP:11605"/>
        <dbReference type="ChEBI" id="CHEBI:15378"/>
        <dbReference type="ChEBI" id="CHEBI:30013"/>
        <dbReference type="ChEBI" id="CHEBI:30616"/>
        <dbReference type="ChEBI" id="CHEBI:61977"/>
        <dbReference type="ChEBI" id="CHEBI:456216"/>
        <dbReference type="EC" id="2.7.11.1"/>
    </reaction>
</comment>
<evidence type="ECO:0000256" key="18">
    <source>
        <dbReference type="PROSITE-ProRule" id="PRU10141"/>
    </source>
</evidence>
<feature type="signal peptide" evidence="20">
    <location>
        <begin position="1"/>
        <end position="29"/>
    </location>
</feature>
<dbReference type="FunFam" id="3.30.200.20:FF:000468">
    <property type="entry name" value="LysM receptor kinase 2"/>
    <property type="match status" value="1"/>
</dbReference>
<dbReference type="InterPro" id="IPR044812">
    <property type="entry name" value="CERK1/LYK3-like"/>
</dbReference>
<accession>A0A1U7ZHK1</accession>
<keyword evidence="3" id="KW-1003">Cell membrane</keyword>
<dbReference type="FunCoup" id="A0A1U7ZHK1">
    <property type="interactions" value="2243"/>
</dbReference>
<dbReference type="InParanoid" id="A0A1U7ZHK1"/>
<evidence type="ECO:0000256" key="4">
    <source>
        <dbReference type="ARBA" id="ARBA00022527"/>
    </source>
</evidence>
<evidence type="ECO:0000256" key="5">
    <source>
        <dbReference type="ARBA" id="ARBA00022679"/>
    </source>
</evidence>
<dbReference type="PROSITE" id="PS00107">
    <property type="entry name" value="PROTEIN_KINASE_ATP"/>
    <property type="match status" value="1"/>
</dbReference>
<dbReference type="Gene3D" id="3.30.200.20">
    <property type="entry name" value="Phosphorylase Kinase, domain 1"/>
    <property type="match status" value="1"/>
</dbReference>
<keyword evidence="5" id="KW-0808">Transferase</keyword>
<evidence type="ECO:0000256" key="10">
    <source>
        <dbReference type="ARBA" id="ARBA00022840"/>
    </source>
</evidence>
<dbReference type="GO" id="GO:0005886">
    <property type="term" value="C:plasma membrane"/>
    <property type="evidence" value="ECO:0007669"/>
    <property type="project" value="UniProtKB-SubCell"/>
</dbReference>
<evidence type="ECO:0000256" key="9">
    <source>
        <dbReference type="ARBA" id="ARBA00022777"/>
    </source>
</evidence>
<keyword evidence="15" id="KW-0325">Glycoprotein</keyword>
<keyword evidence="10 18" id="KW-0067">ATP-binding</keyword>
<name>A0A1U7ZHK1_NELNU</name>
<evidence type="ECO:0000256" key="19">
    <source>
        <dbReference type="SAM" id="Phobius"/>
    </source>
</evidence>
<comment type="subcellular location">
    <subcellularLocation>
        <location evidence="1">Cell membrane</location>
        <topology evidence="1">Single-pass membrane protein</topology>
    </subcellularLocation>
</comment>
<dbReference type="RefSeq" id="XP_010252497.1">
    <property type="nucleotide sequence ID" value="XM_010254195.2"/>
</dbReference>
<evidence type="ECO:0000256" key="20">
    <source>
        <dbReference type="SAM" id="SignalP"/>
    </source>
</evidence>
<evidence type="ECO:0000313" key="23">
    <source>
        <dbReference type="RefSeq" id="XP_010252497.1"/>
    </source>
</evidence>
<dbReference type="CDD" id="cd14066">
    <property type="entry name" value="STKc_IRAK"/>
    <property type="match status" value="1"/>
</dbReference>
<dbReference type="Pfam" id="PF01476">
    <property type="entry name" value="LysM"/>
    <property type="match status" value="1"/>
</dbReference>
<feature type="transmembrane region" description="Helical" evidence="19">
    <location>
        <begin position="234"/>
        <end position="255"/>
    </location>
</feature>
<dbReference type="GO" id="GO:0004674">
    <property type="term" value="F:protein serine/threonine kinase activity"/>
    <property type="evidence" value="ECO:0007669"/>
    <property type="project" value="UniProtKB-KW"/>
</dbReference>
<keyword evidence="14" id="KW-0675">Receptor</keyword>
<keyword evidence="11 19" id="KW-1133">Transmembrane helix</keyword>
<dbReference type="SMART" id="SM00220">
    <property type="entry name" value="S_TKc"/>
    <property type="match status" value="1"/>
</dbReference>
<keyword evidence="7 20" id="KW-0732">Signal</keyword>
<keyword evidence="4" id="KW-0723">Serine/threonine-protein kinase</keyword>
<dbReference type="Pfam" id="PF07714">
    <property type="entry name" value="PK_Tyr_Ser-Thr"/>
    <property type="match status" value="1"/>
</dbReference>
<dbReference type="Pfam" id="PF23577">
    <property type="entry name" value="LysM_RLK"/>
    <property type="match status" value="1"/>
</dbReference>
<dbReference type="InterPro" id="IPR008271">
    <property type="entry name" value="Ser/Thr_kinase_AS"/>
</dbReference>
<dbReference type="GO" id="GO:0019199">
    <property type="term" value="F:transmembrane receptor protein kinase activity"/>
    <property type="evidence" value="ECO:0007669"/>
    <property type="project" value="InterPro"/>
</dbReference>
<protein>
    <recommendedName>
        <fullName evidence="2">non-specific serine/threonine protein kinase</fullName>
        <ecNumber evidence="2">2.7.11.1</ecNumber>
    </recommendedName>
</protein>
<feature type="chain" id="PRO_5010590275" description="non-specific serine/threonine protein kinase" evidence="20">
    <location>
        <begin position="30"/>
        <end position="622"/>
    </location>
</feature>
<dbReference type="KEGG" id="nnu:104594072"/>
<evidence type="ECO:0000256" key="7">
    <source>
        <dbReference type="ARBA" id="ARBA00022729"/>
    </source>
</evidence>
<keyword evidence="8 18" id="KW-0547">Nucleotide-binding</keyword>
<keyword evidence="6 19" id="KW-0812">Transmembrane</keyword>
<dbReference type="PANTHER" id="PTHR46204:SF2">
    <property type="entry name" value="CHITIN ELICITOR RECEPTOR KINASE 1"/>
    <property type="match status" value="1"/>
</dbReference>
<dbReference type="GO" id="GO:0005524">
    <property type="term" value="F:ATP binding"/>
    <property type="evidence" value="ECO:0007669"/>
    <property type="project" value="UniProtKB-UniRule"/>
</dbReference>
<organism evidence="22 23">
    <name type="scientific">Nelumbo nucifera</name>
    <name type="common">Sacred lotus</name>
    <dbReference type="NCBI Taxonomy" id="4432"/>
    <lineage>
        <taxon>Eukaryota</taxon>
        <taxon>Viridiplantae</taxon>
        <taxon>Streptophyta</taxon>
        <taxon>Embryophyta</taxon>
        <taxon>Tracheophyta</taxon>
        <taxon>Spermatophyta</taxon>
        <taxon>Magnoliopsida</taxon>
        <taxon>Proteales</taxon>
        <taxon>Nelumbonaceae</taxon>
        <taxon>Nelumbo</taxon>
    </lineage>
</organism>
<dbReference type="EC" id="2.7.11.1" evidence="2"/>
<dbReference type="GO" id="GO:0045087">
    <property type="term" value="P:innate immune response"/>
    <property type="evidence" value="ECO:0007669"/>
    <property type="project" value="InterPro"/>
</dbReference>
<dbReference type="SUPFAM" id="SSF56112">
    <property type="entry name" value="Protein kinase-like (PK-like)"/>
    <property type="match status" value="1"/>
</dbReference>
<evidence type="ECO:0000256" key="13">
    <source>
        <dbReference type="ARBA" id="ARBA00023157"/>
    </source>
</evidence>
<evidence type="ECO:0000256" key="16">
    <source>
        <dbReference type="ARBA" id="ARBA00047899"/>
    </source>
</evidence>
<dbReference type="STRING" id="4432.A0A1U7ZHK1"/>
<sequence length="622" mass="67437">MVAAGSRRYVLSLGLGILVFTFFCAGAEAKCSSGCGLALASYYIWQGTNISFISEIFSASREDIVSYNSLSTQDFIPFGTKINIPFSCECLKEDFLSEQVLGHVFNYSVRSGDVYSIVAETYYSNLTTVEWLEKFNTYSASGIPDNAHLNVTVNCSCGDSSVSKDYGLFTTYPLRPVDTLASVASEFNISASLLQSYNPNTNFSLGSGLVFVPTKDQTGSYRPLNSSAGISSGAIAGISIAVVAGTLLLAVSVYFQIYKRKKAKGAVLLTTAPDDSSTKHGHGTLDKTTEIVSLVGASPGLTGLTVEKSVEFSYEELAEATNDFNLAGKIGQGGFGSVYYAELRGQKAAIKKMDMKASREFLAELKVLTRVHHLNLVRLIGYCIEGSLCLVYEFIDNGNLSQHLHGFGREPLTWSTRVQIALDSARGLEYIHEHTVPVYIHRDIKSANILIDKNFHGKVADFGLTKLTEVGSASLSTRLAGTFGYMPPEYAQYGDVSPKVDVYAFGVVLYELISAKEAIVRTNGSETESKGLVGLFEDVLSQPEPKENLRKLVDPRLGDNCPLDSVHKMAQLARACTHETPAQRPSMRSVGVALMALSSSTGDWDVGTFYENQALVNLMSGR</sequence>